<sequence>MIRYSLQCCQGHVFESWFQSASAFDSLTLAGHVTCSVCGETDVSKALMAPTVCHVSEGVETKTQDKQAEAIAKMRQEVEKNATYVGGEFAKKARDMHEGLSSETSIYGEANLADARALIEDGIPVMPLPFKPKQKLQ</sequence>
<dbReference type="Pfam" id="PF06676">
    <property type="entry name" value="DUF1178"/>
    <property type="match status" value="1"/>
</dbReference>
<organism evidence="1 2">
    <name type="scientific">Sulfitobacter undariae</name>
    <dbReference type="NCBI Taxonomy" id="1563671"/>
    <lineage>
        <taxon>Bacteria</taxon>
        <taxon>Pseudomonadati</taxon>
        <taxon>Pseudomonadota</taxon>
        <taxon>Alphaproteobacteria</taxon>
        <taxon>Rhodobacterales</taxon>
        <taxon>Roseobacteraceae</taxon>
        <taxon>Sulfitobacter</taxon>
    </lineage>
</organism>
<dbReference type="RefSeq" id="WP_184562443.1">
    <property type="nucleotide sequence ID" value="NZ_JACIEI010000001.1"/>
</dbReference>
<proteinExistence type="predicted"/>
<evidence type="ECO:0000313" key="2">
    <source>
        <dbReference type="Proteomes" id="UP000530268"/>
    </source>
</evidence>
<gene>
    <name evidence="1" type="ORF">GGR95_000530</name>
</gene>
<evidence type="ECO:0000313" key="1">
    <source>
        <dbReference type="EMBL" id="MBB3992911.1"/>
    </source>
</evidence>
<comment type="caution">
    <text evidence="1">The sequence shown here is derived from an EMBL/GenBank/DDBJ whole genome shotgun (WGS) entry which is preliminary data.</text>
</comment>
<accession>A0A7W6GYI7</accession>
<dbReference type="Proteomes" id="UP000530268">
    <property type="component" value="Unassembled WGS sequence"/>
</dbReference>
<dbReference type="PIRSF" id="PIRSF032131">
    <property type="entry name" value="UCP032131"/>
    <property type="match status" value="1"/>
</dbReference>
<evidence type="ECO:0008006" key="3">
    <source>
        <dbReference type="Google" id="ProtNLM"/>
    </source>
</evidence>
<dbReference type="EMBL" id="JACIEI010000001">
    <property type="protein sequence ID" value="MBB3992911.1"/>
    <property type="molecule type" value="Genomic_DNA"/>
</dbReference>
<protein>
    <recommendedName>
        <fullName evidence="3">DUF1178 family protein</fullName>
    </recommendedName>
</protein>
<keyword evidence="2" id="KW-1185">Reference proteome</keyword>
<name>A0A7W6GYI7_9RHOB</name>
<dbReference type="InterPro" id="IPR009562">
    <property type="entry name" value="DUF1178"/>
</dbReference>
<reference evidence="1 2" key="1">
    <citation type="submission" date="2020-08" db="EMBL/GenBank/DDBJ databases">
        <title>Genomic Encyclopedia of Type Strains, Phase IV (KMG-IV): sequencing the most valuable type-strain genomes for metagenomic binning, comparative biology and taxonomic classification.</title>
        <authorList>
            <person name="Goeker M."/>
        </authorList>
    </citation>
    <scope>NUCLEOTIDE SEQUENCE [LARGE SCALE GENOMIC DNA]</scope>
    <source>
        <strain evidence="1 2">DSM 102234</strain>
    </source>
</reference>
<dbReference type="AlphaFoldDB" id="A0A7W6GYI7"/>